<sequence>MLISETHFTDKSYLQIPGYEIYTTEYPDGTAHGGTAVIIRKTVKHHELTEYKTEEIQATSVMITENGRPLTLTAVYCPPKHQITEDQFTTFLKTLGRRFIAGGDYNAKHQQWGPRLNTLRGKNLLKVINKLNVMTLSTGEPSYWPTDMNKTPDLLDFFLAKGIIPATIKIKTNYDLSSDHTPVEMTICSSVTERRSPPKLCNKFTNWDKFRIYVNNSLSVNMPLKSSNDIDNAVLHLTEVIRNAAWRATPKSEVIKNLPYPKEIRQKITEKRRLRRIYMYTRQPEDKKKHNASAQQLKRELKEYQNTKFSNYVNSLSPTAITNYSLWKATKKKQSPTTTHLAH</sequence>
<reference evidence="2 3" key="1">
    <citation type="submission" date="2024-03" db="EMBL/GenBank/DDBJ databases">
        <title>The genome assembly and annotation of the cricket Gryllus longicercus Weissman &amp; Gray.</title>
        <authorList>
            <person name="Szrajer S."/>
            <person name="Gray D."/>
            <person name="Ylla G."/>
        </authorList>
    </citation>
    <scope>NUCLEOTIDE SEQUENCE [LARGE SCALE GENOMIC DNA]</scope>
    <source>
        <strain evidence="2">DAG 2021-001</strain>
        <tissue evidence="2">Whole body minus gut</tissue>
    </source>
</reference>
<evidence type="ECO:0000259" key="1">
    <source>
        <dbReference type="Pfam" id="PF14529"/>
    </source>
</evidence>
<dbReference type="SUPFAM" id="SSF56219">
    <property type="entry name" value="DNase I-like"/>
    <property type="match status" value="1"/>
</dbReference>
<dbReference type="InterPro" id="IPR036691">
    <property type="entry name" value="Endo/exonu/phosph_ase_sf"/>
</dbReference>
<dbReference type="Gene3D" id="3.60.10.10">
    <property type="entry name" value="Endonuclease/exonuclease/phosphatase"/>
    <property type="match status" value="1"/>
</dbReference>
<dbReference type="GO" id="GO:0003824">
    <property type="term" value="F:catalytic activity"/>
    <property type="evidence" value="ECO:0007669"/>
    <property type="project" value="InterPro"/>
</dbReference>
<dbReference type="EMBL" id="JAZDUA010000518">
    <property type="protein sequence ID" value="KAK7791607.1"/>
    <property type="molecule type" value="Genomic_DNA"/>
</dbReference>
<organism evidence="2 3">
    <name type="scientific">Gryllus longicercus</name>
    <dbReference type="NCBI Taxonomy" id="2509291"/>
    <lineage>
        <taxon>Eukaryota</taxon>
        <taxon>Metazoa</taxon>
        <taxon>Ecdysozoa</taxon>
        <taxon>Arthropoda</taxon>
        <taxon>Hexapoda</taxon>
        <taxon>Insecta</taxon>
        <taxon>Pterygota</taxon>
        <taxon>Neoptera</taxon>
        <taxon>Polyneoptera</taxon>
        <taxon>Orthoptera</taxon>
        <taxon>Ensifera</taxon>
        <taxon>Gryllidea</taxon>
        <taxon>Grylloidea</taxon>
        <taxon>Gryllidae</taxon>
        <taxon>Gryllinae</taxon>
        <taxon>Gryllus</taxon>
    </lineage>
</organism>
<dbReference type="AlphaFoldDB" id="A0AAN9VJM7"/>
<proteinExistence type="predicted"/>
<evidence type="ECO:0000313" key="2">
    <source>
        <dbReference type="EMBL" id="KAK7791607.1"/>
    </source>
</evidence>
<feature type="domain" description="Endonuclease/exonuclease/phosphatase" evidence="1">
    <location>
        <begin position="72"/>
        <end position="183"/>
    </location>
</feature>
<dbReference type="PANTHER" id="PTHR33273">
    <property type="entry name" value="DOMAIN-CONTAINING PROTEIN, PUTATIVE-RELATED"/>
    <property type="match status" value="1"/>
</dbReference>
<dbReference type="PANTHER" id="PTHR33273:SF4">
    <property type="entry name" value="ENDONUCLEASE_EXONUCLEASE_PHOSPHATASE DOMAIN-CONTAINING PROTEIN"/>
    <property type="match status" value="1"/>
</dbReference>
<dbReference type="InterPro" id="IPR005135">
    <property type="entry name" value="Endo/exonuclease/phosphatase"/>
</dbReference>
<protein>
    <recommendedName>
        <fullName evidence="1">Endonuclease/exonuclease/phosphatase domain-containing protein</fullName>
    </recommendedName>
</protein>
<accession>A0AAN9VJM7</accession>
<name>A0AAN9VJM7_9ORTH</name>
<comment type="caution">
    <text evidence="2">The sequence shown here is derived from an EMBL/GenBank/DDBJ whole genome shotgun (WGS) entry which is preliminary data.</text>
</comment>
<gene>
    <name evidence="2" type="ORF">R5R35_008138</name>
</gene>
<keyword evidence="3" id="KW-1185">Reference proteome</keyword>
<dbReference type="Pfam" id="PF14529">
    <property type="entry name" value="Exo_endo_phos_2"/>
    <property type="match status" value="1"/>
</dbReference>
<evidence type="ECO:0000313" key="3">
    <source>
        <dbReference type="Proteomes" id="UP001378592"/>
    </source>
</evidence>
<dbReference type="Proteomes" id="UP001378592">
    <property type="component" value="Unassembled WGS sequence"/>
</dbReference>